<dbReference type="RefSeq" id="WP_120383090.1">
    <property type="nucleotide sequence ID" value="NZ_RAXT01000004.1"/>
</dbReference>
<evidence type="ECO:0000256" key="3">
    <source>
        <dbReference type="SAM" id="SignalP"/>
    </source>
</evidence>
<dbReference type="PANTHER" id="PTHR36530">
    <property type="entry name" value="INHIBITOR OF CYSTEINE PEPTIDASE"/>
    <property type="match status" value="1"/>
</dbReference>
<organism evidence="5 6">
    <name type="scientific">Acinetobacter rongchengensis</name>
    <dbReference type="NCBI Taxonomy" id="2419601"/>
    <lineage>
        <taxon>Bacteria</taxon>
        <taxon>Pseudomonadati</taxon>
        <taxon>Pseudomonadota</taxon>
        <taxon>Gammaproteobacteria</taxon>
        <taxon>Moraxellales</taxon>
        <taxon>Moraxellaceae</taxon>
        <taxon>Acinetobacter</taxon>
    </lineage>
</organism>
<evidence type="ECO:0000256" key="2">
    <source>
        <dbReference type="ARBA" id="ARBA00022704"/>
    </source>
</evidence>
<name>A0A3A8F9Y7_9GAMM</name>
<dbReference type="Gene3D" id="2.60.40.2020">
    <property type="match status" value="1"/>
</dbReference>
<comment type="caution">
    <text evidence="5">The sequence shown here is derived from an EMBL/GenBank/DDBJ whole genome shotgun (WGS) entry which is preliminary data.</text>
</comment>
<reference evidence="5 6" key="1">
    <citation type="submission" date="2018-09" db="EMBL/GenBank/DDBJ databases">
        <title>The draft genome of Acinetobacter spp. strains.</title>
        <authorList>
            <person name="Qin J."/>
            <person name="Feng Y."/>
            <person name="Zong Z."/>
        </authorList>
    </citation>
    <scope>NUCLEOTIDE SEQUENCE [LARGE SCALE GENOMIC DNA]</scope>
    <source>
        <strain evidence="5 6">WCHAc060115</strain>
    </source>
</reference>
<dbReference type="PANTHER" id="PTHR36530:SF1">
    <property type="entry name" value="AMOEBIASIN-1"/>
    <property type="match status" value="1"/>
</dbReference>
<feature type="chain" id="PRO_5017359835" evidence="3">
    <location>
        <begin position="22"/>
        <end position="134"/>
    </location>
</feature>
<feature type="domain" description="Proteinase inhibitor I42 chagasin" evidence="4">
    <location>
        <begin position="43"/>
        <end position="128"/>
    </location>
</feature>
<dbReference type="Proteomes" id="UP000280405">
    <property type="component" value="Unassembled WGS sequence"/>
</dbReference>
<dbReference type="InterPro" id="IPR052781">
    <property type="entry name" value="Cys_protease_inhibitor_I42"/>
</dbReference>
<keyword evidence="6" id="KW-1185">Reference proteome</keyword>
<dbReference type="InterPro" id="IPR036331">
    <property type="entry name" value="Chagasin-like_sf"/>
</dbReference>
<dbReference type="PROSITE" id="PS51257">
    <property type="entry name" value="PROKAR_LIPOPROTEIN"/>
    <property type="match status" value="1"/>
</dbReference>
<keyword evidence="3" id="KW-0732">Signal</keyword>
<dbReference type="Pfam" id="PF09394">
    <property type="entry name" value="Inhibitor_I42"/>
    <property type="match status" value="1"/>
</dbReference>
<proteinExistence type="predicted"/>
<evidence type="ECO:0000313" key="5">
    <source>
        <dbReference type="EMBL" id="RKG39820.1"/>
    </source>
</evidence>
<dbReference type="InterPro" id="IPR018990">
    <property type="entry name" value="Prot_inh_I42_chagasin"/>
</dbReference>
<evidence type="ECO:0000256" key="1">
    <source>
        <dbReference type="ARBA" id="ARBA00022690"/>
    </source>
</evidence>
<evidence type="ECO:0000259" key="4">
    <source>
        <dbReference type="Pfam" id="PF09394"/>
    </source>
</evidence>
<keyword evidence="1" id="KW-0646">Protease inhibitor</keyword>
<accession>A0A3A8F9Y7</accession>
<dbReference type="GO" id="GO:0004869">
    <property type="term" value="F:cysteine-type endopeptidase inhibitor activity"/>
    <property type="evidence" value="ECO:0007669"/>
    <property type="project" value="UniProtKB-KW"/>
</dbReference>
<dbReference type="EMBL" id="RAXT01000004">
    <property type="protein sequence ID" value="RKG39820.1"/>
    <property type="molecule type" value="Genomic_DNA"/>
</dbReference>
<keyword evidence="2" id="KW-0789">Thiol protease inhibitor</keyword>
<gene>
    <name evidence="5" type="ORF">D7V20_04245</name>
</gene>
<dbReference type="OrthoDB" id="670336at2"/>
<sequence>MKGLVCFGLVILSMAMSACHAPSNPVVKTHEYTIEQKCPTLKNMKVGEVLIFNVSENPSTGYQWQLLEPLKIFKTEETYLQNNSDEKAVGASGTKTFRFTAEKPGQDYIQLVHVRAWESSQQPDQKWLCRIRVS</sequence>
<dbReference type="SUPFAM" id="SSF141066">
    <property type="entry name" value="ICP-like"/>
    <property type="match status" value="1"/>
</dbReference>
<feature type="signal peptide" evidence="3">
    <location>
        <begin position="1"/>
        <end position="21"/>
    </location>
</feature>
<evidence type="ECO:0000313" key="6">
    <source>
        <dbReference type="Proteomes" id="UP000280405"/>
    </source>
</evidence>
<dbReference type="AlphaFoldDB" id="A0A3A8F9Y7"/>
<protein>
    <submittedName>
        <fullName evidence="5">Peptidase</fullName>
    </submittedName>
</protein>